<feature type="compositionally biased region" description="Basic residues" evidence="1">
    <location>
        <begin position="733"/>
        <end position="743"/>
    </location>
</feature>
<feature type="compositionally biased region" description="Polar residues" evidence="1">
    <location>
        <begin position="238"/>
        <end position="248"/>
    </location>
</feature>
<feature type="compositionally biased region" description="Basic residues" evidence="1">
    <location>
        <begin position="77"/>
        <end position="86"/>
    </location>
</feature>
<reference evidence="2 3" key="1">
    <citation type="journal article" date="2010" name="Nature">
        <title>The Ectocarpus genome and the independent evolution of multicellularity in brown algae.</title>
        <authorList>
            <person name="Cock J.M."/>
            <person name="Sterck L."/>
            <person name="Rouze P."/>
            <person name="Scornet D."/>
            <person name="Allen A.E."/>
            <person name="Amoutzias G."/>
            <person name="Anthouard V."/>
            <person name="Artiguenave F."/>
            <person name="Aury J.M."/>
            <person name="Badger J.H."/>
            <person name="Beszteri B."/>
            <person name="Billiau K."/>
            <person name="Bonnet E."/>
            <person name="Bothwell J.H."/>
            <person name="Bowler C."/>
            <person name="Boyen C."/>
            <person name="Brownlee C."/>
            <person name="Carrano C.J."/>
            <person name="Charrier B."/>
            <person name="Cho G.Y."/>
            <person name="Coelho S.M."/>
            <person name="Collen J."/>
            <person name="Corre E."/>
            <person name="Da Silva C."/>
            <person name="Delage L."/>
            <person name="Delaroque N."/>
            <person name="Dittami S.M."/>
            <person name="Doulbeau S."/>
            <person name="Elias M."/>
            <person name="Farnham G."/>
            <person name="Gachon C.M."/>
            <person name="Gschloessl B."/>
            <person name="Heesch S."/>
            <person name="Jabbari K."/>
            <person name="Jubin C."/>
            <person name="Kawai H."/>
            <person name="Kimura K."/>
            <person name="Kloareg B."/>
            <person name="Kupper F.C."/>
            <person name="Lang D."/>
            <person name="Le Bail A."/>
            <person name="Leblanc C."/>
            <person name="Lerouge P."/>
            <person name="Lohr M."/>
            <person name="Lopez P.J."/>
            <person name="Martens C."/>
            <person name="Maumus F."/>
            <person name="Michel G."/>
            <person name="Miranda-Saavedra D."/>
            <person name="Morales J."/>
            <person name="Moreau H."/>
            <person name="Motomura T."/>
            <person name="Nagasato C."/>
            <person name="Napoli C.A."/>
            <person name="Nelson D.R."/>
            <person name="Nyvall-Collen P."/>
            <person name="Peters A.F."/>
            <person name="Pommier C."/>
            <person name="Potin P."/>
            <person name="Poulain J."/>
            <person name="Quesneville H."/>
            <person name="Read B."/>
            <person name="Rensing S.A."/>
            <person name="Ritter A."/>
            <person name="Rousvoal S."/>
            <person name="Samanta M."/>
            <person name="Samson G."/>
            <person name="Schroeder D.C."/>
            <person name="Segurens B."/>
            <person name="Strittmatter M."/>
            <person name="Tonon T."/>
            <person name="Tregear J.W."/>
            <person name="Valentin K."/>
            <person name="von Dassow P."/>
            <person name="Yamagishi T."/>
            <person name="Van de Peer Y."/>
            <person name="Wincker P."/>
        </authorList>
    </citation>
    <scope>NUCLEOTIDE SEQUENCE [LARGE SCALE GENOMIC DNA]</scope>
    <source>
        <strain evidence="3">Ec32 / CCAP1310/4</strain>
    </source>
</reference>
<protein>
    <submittedName>
        <fullName evidence="2">Uncharacterized protein</fullName>
    </submittedName>
</protein>
<accession>D8LN60</accession>
<dbReference type="EMBL" id="FN649728">
    <property type="protein sequence ID" value="CBN74823.1"/>
    <property type="molecule type" value="Genomic_DNA"/>
</dbReference>
<name>D8LN60_ECTSI</name>
<keyword evidence="3" id="KW-1185">Reference proteome</keyword>
<feature type="region of interest" description="Disordered" evidence="1">
    <location>
        <begin position="1092"/>
        <end position="1127"/>
    </location>
</feature>
<dbReference type="AlphaFoldDB" id="D8LN60"/>
<feature type="compositionally biased region" description="Basic and acidic residues" evidence="1">
    <location>
        <begin position="224"/>
        <end position="237"/>
    </location>
</feature>
<proteinExistence type="predicted"/>
<feature type="region of interest" description="Disordered" evidence="1">
    <location>
        <begin position="273"/>
        <end position="450"/>
    </location>
</feature>
<dbReference type="OrthoDB" id="10438923at2759"/>
<feature type="compositionally biased region" description="Low complexity" evidence="1">
    <location>
        <begin position="347"/>
        <end position="392"/>
    </location>
</feature>
<feature type="compositionally biased region" description="Polar residues" evidence="1">
    <location>
        <begin position="405"/>
        <end position="444"/>
    </location>
</feature>
<dbReference type="EMBL" id="FN648630">
    <property type="protein sequence ID" value="CBN74823.1"/>
    <property type="molecule type" value="Genomic_DNA"/>
</dbReference>
<dbReference type="InParanoid" id="D8LN60"/>
<feature type="region of interest" description="Disordered" evidence="1">
    <location>
        <begin position="77"/>
        <end position="99"/>
    </location>
</feature>
<feature type="region of interest" description="Disordered" evidence="1">
    <location>
        <begin position="128"/>
        <end position="182"/>
    </location>
</feature>
<feature type="region of interest" description="Disordered" evidence="1">
    <location>
        <begin position="541"/>
        <end position="566"/>
    </location>
</feature>
<feature type="compositionally biased region" description="Polar residues" evidence="1">
    <location>
        <begin position="547"/>
        <end position="559"/>
    </location>
</feature>
<evidence type="ECO:0000313" key="2">
    <source>
        <dbReference type="EMBL" id="CBN74823.1"/>
    </source>
</evidence>
<feature type="compositionally biased region" description="Low complexity" evidence="1">
    <location>
        <begin position="275"/>
        <end position="307"/>
    </location>
</feature>
<dbReference type="PROSITE" id="PS50096">
    <property type="entry name" value="IQ"/>
    <property type="match status" value="1"/>
</dbReference>
<sequence length="1127" mass="120987">MAAVCLQRHARGRPQRRVFRELVRPALHIYVAQGPPQISPFGIGDRRAILLSRLMAILDAYNGLRGLVPTLSNLTCRSRKHRRRNRAAASPPLFGSDAAMTSTDGVVALPSSSHPAAKTEVVVQRAIVSDDTERPDQGPDSREGEDAASAEAPNSGKCTPGRTPKGGAQDARRGNNSSEAAQAAEREATIVLWALRDAAARVVQEEMRCFARRKRWLLVGTGQRQREPEEHGDEGRSKSTVGVESPTGTGVVYQPEVAGGLPWAIAAGVSPIAPPSASFSSSSARGTTGRTTMAGTPSATGGSTGKTMTADTRRSSVTGTTMGENKSRSADDSWASSSPTPNRSNHTACSTVSSARSSPATPRTTTAAGTPASGGYTGRTTTAGTTGSSSATRRTKDSACGESPETYSVLVSPTTSRSPHTAGSAVSTPWSFQQSARTRTQGDSTGDPAPELAWTWEEERGEGEPPDEKNAWTNARRTTGRAVRWPILPSEERKKRENEAHLRRNKSRLGVTLRGLANLECQGNFVLPEIIRMQDKADIRTGPGATGSASIRVESQNGQRAAGEGRQDAPYASASWSLAVAYNVGSWRGGLRQRYYFGRLVRFLAHRRSRKAALRERVTARMAKRLQAWATVLAKEKRSLVCEIKARAPAEIVGAHLRFLSRTGTWERLLLDLNQILETAVSQREQAVGLLSEQVALETRGASGQGRTTHSARTSTASPHRFPRARVGSSHNTHQRTSSRHTSSRQGGSPDTWADGSFRVARGASSAEESGRKAGGSPGHPAIRENIAGSRHDSRRARLTAESRRRVGLTEIVDGRILRCLHPWIVTLLARSAVQFVPSVPHKHRVGFRMDDTRKVEALAETQLTRRYWRLLEGVSDAVSLVVAAKIEAATLAAEAGEWLLLLGFAHHLVSKGHVGLPCTLPALPRNSSINGPASSIKVKESLDLFIVHAAYACVLHPGPLSNAMVAAGLGGGLGWWNGGDTEQAWWRAVCGGKEAAKRLRDDGCDTVGKLYTYVRGSAVGCSSSSSSLAGCGDGAAPKKARSRTKKLRRLVNDDDLATKIASLLRRLMSAFEELRKQHLWPTVSKAAIDRTNRRLQLPRMAGTAPTPGSAEVSSKGTRTSREGLIR</sequence>
<evidence type="ECO:0000313" key="3">
    <source>
        <dbReference type="Proteomes" id="UP000002630"/>
    </source>
</evidence>
<feature type="compositionally biased region" description="Basic and acidic residues" evidence="1">
    <location>
        <begin position="131"/>
        <end position="145"/>
    </location>
</feature>
<feature type="region of interest" description="Disordered" evidence="1">
    <location>
        <begin position="699"/>
        <end position="798"/>
    </location>
</feature>
<feature type="region of interest" description="Disordered" evidence="1">
    <location>
        <begin position="222"/>
        <end position="253"/>
    </location>
</feature>
<dbReference type="Proteomes" id="UP000002630">
    <property type="component" value="Linkage Group LG03"/>
</dbReference>
<feature type="compositionally biased region" description="Polar residues" evidence="1">
    <location>
        <begin position="315"/>
        <end position="324"/>
    </location>
</feature>
<organism evidence="2 3">
    <name type="scientific">Ectocarpus siliculosus</name>
    <name type="common">Brown alga</name>
    <name type="synonym">Conferva siliculosa</name>
    <dbReference type="NCBI Taxonomy" id="2880"/>
    <lineage>
        <taxon>Eukaryota</taxon>
        <taxon>Sar</taxon>
        <taxon>Stramenopiles</taxon>
        <taxon>Ochrophyta</taxon>
        <taxon>PX clade</taxon>
        <taxon>Phaeophyceae</taxon>
        <taxon>Ectocarpales</taxon>
        <taxon>Ectocarpaceae</taxon>
        <taxon>Ectocarpus</taxon>
    </lineage>
</organism>
<evidence type="ECO:0000256" key="1">
    <source>
        <dbReference type="SAM" id="MobiDB-lite"/>
    </source>
</evidence>
<feature type="compositionally biased region" description="Low complexity" evidence="1">
    <location>
        <begin position="707"/>
        <end position="718"/>
    </location>
</feature>
<gene>
    <name evidence="2" type="ORF">Esi_0043_0102</name>
</gene>